<dbReference type="InterPro" id="IPR025489">
    <property type="entry name" value="DUF4381"/>
</dbReference>
<keyword evidence="1" id="KW-1133">Transmembrane helix</keyword>
<name>A0A1M6BCZ6_9VIBR</name>
<dbReference type="Pfam" id="PF14316">
    <property type="entry name" value="DUF4381"/>
    <property type="match status" value="1"/>
</dbReference>
<reference evidence="2 3" key="1">
    <citation type="submission" date="2016-11" db="EMBL/GenBank/DDBJ databases">
        <authorList>
            <person name="Jaros S."/>
            <person name="Januszkiewicz K."/>
            <person name="Wedrychowicz H."/>
        </authorList>
    </citation>
    <scope>NUCLEOTIDE SEQUENCE [LARGE SCALE GENOMIC DNA]</scope>
    <source>
        <strain evidence="2 3">CECT 7868</strain>
    </source>
</reference>
<evidence type="ECO:0000313" key="3">
    <source>
        <dbReference type="Proteomes" id="UP000184608"/>
    </source>
</evidence>
<dbReference type="AlphaFoldDB" id="A0A1M6BCZ6"/>
<evidence type="ECO:0000256" key="1">
    <source>
        <dbReference type="SAM" id="Phobius"/>
    </source>
</evidence>
<proteinExistence type="predicted"/>
<accession>A0A1M6BCZ6</accession>
<dbReference type="STRING" id="1216006.VA7868_03762"/>
<feature type="transmembrane region" description="Helical" evidence="1">
    <location>
        <begin position="26"/>
        <end position="47"/>
    </location>
</feature>
<dbReference type="EMBL" id="FQXZ01000041">
    <property type="protein sequence ID" value="SHI46589.1"/>
    <property type="molecule type" value="Genomic_DNA"/>
</dbReference>
<organism evidence="2 3">
    <name type="scientific">Vibrio aerogenes CECT 7868</name>
    <dbReference type="NCBI Taxonomy" id="1216006"/>
    <lineage>
        <taxon>Bacteria</taxon>
        <taxon>Pseudomonadati</taxon>
        <taxon>Pseudomonadota</taxon>
        <taxon>Gammaproteobacteria</taxon>
        <taxon>Vibrionales</taxon>
        <taxon>Vibrionaceae</taxon>
        <taxon>Vibrio</taxon>
    </lineage>
</organism>
<keyword evidence="1" id="KW-0472">Membrane</keyword>
<protein>
    <recommendedName>
        <fullName evidence="4">DUF4381 domain-containing protein</fullName>
    </recommendedName>
</protein>
<gene>
    <name evidence="2" type="ORF">VA7868_03762</name>
</gene>
<evidence type="ECO:0008006" key="4">
    <source>
        <dbReference type="Google" id="ProtNLM"/>
    </source>
</evidence>
<evidence type="ECO:0000313" key="2">
    <source>
        <dbReference type="EMBL" id="SHI46589.1"/>
    </source>
</evidence>
<dbReference type="RefSeq" id="WP_073605381.1">
    <property type="nucleotide sequence ID" value="NZ_FQXZ01000041.1"/>
</dbReference>
<sequence length="157" mass="18280">MAKSISNLLDLKPLHLPDAPSWWPLGWGWISLIASAVVVILLILWIISKYRRWIAPKKTALRLLQPQYGQITPSDAMELVRQTSLFYYPRQKVAHLTGRDWYNFLDQQLGQSLFVPNETLWQQALYQASTPDETQRLVNDCRAWVQGALPPKRKNRR</sequence>
<keyword evidence="3" id="KW-1185">Reference proteome</keyword>
<dbReference type="Proteomes" id="UP000184608">
    <property type="component" value="Unassembled WGS sequence"/>
</dbReference>
<keyword evidence="1" id="KW-0812">Transmembrane</keyword>
<dbReference type="OrthoDB" id="283083at2"/>